<feature type="compositionally biased region" description="Low complexity" evidence="1">
    <location>
        <begin position="25"/>
        <end position="38"/>
    </location>
</feature>
<dbReference type="Proteomes" id="UP001165083">
    <property type="component" value="Unassembled WGS sequence"/>
</dbReference>
<name>A0A9W6TEC9_9STRA</name>
<protein>
    <submittedName>
        <fullName evidence="2">Unnamed protein product</fullName>
    </submittedName>
</protein>
<dbReference type="OrthoDB" id="166190at2759"/>
<keyword evidence="3" id="KW-1185">Reference proteome</keyword>
<proteinExistence type="predicted"/>
<feature type="compositionally biased region" description="Polar residues" evidence="1">
    <location>
        <begin position="1"/>
        <end position="10"/>
    </location>
</feature>
<reference evidence="2" key="1">
    <citation type="submission" date="2023-04" db="EMBL/GenBank/DDBJ databases">
        <title>Phytophthora lilii NBRC 32176.</title>
        <authorList>
            <person name="Ichikawa N."/>
            <person name="Sato H."/>
            <person name="Tonouchi N."/>
        </authorList>
    </citation>
    <scope>NUCLEOTIDE SEQUENCE</scope>
    <source>
        <strain evidence="2">NBRC 32176</strain>
    </source>
</reference>
<dbReference type="EMBL" id="BSXW01000072">
    <property type="protein sequence ID" value="GMF11259.1"/>
    <property type="molecule type" value="Genomic_DNA"/>
</dbReference>
<evidence type="ECO:0000313" key="2">
    <source>
        <dbReference type="EMBL" id="GMF11259.1"/>
    </source>
</evidence>
<organism evidence="2 3">
    <name type="scientific">Phytophthora lilii</name>
    <dbReference type="NCBI Taxonomy" id="2077276"/>
    <lineage>
        <taxon>Eukaryota</taxon>
        <taxon>Sar</taxon>
        <taxon>Stramenopiles</taxon>
        <taxon>Oomycota</taxon>
        <taxon>Peronosporomycetes</taxon>
        <taxon>Peronosporales</taxon>
        <taxon>Peronosporaceae</taxon>
        <taxon>Phytophthora</taxon>
    </lineage>
</organism>
<evidence type="ECO:0000256" key="1">
    <source>
        <dbReference type="SAM" id="MobiDB-lite"/>
    </source>
</evidence>
<accession>A0A9W6TEC9</accession>
<feature type="region of interest" description="Disordered" evidence="1">
    <location>
        <begin position="1"/>
        <end position="38"/>
    </location>
</feature>
<gene>
    <name evidence="2" type="ORF">Plil01_000198300</name>
</gene>
<evidence type="ECO:0000313" key="3">
    <source>
        <dbReference type="Proteomes" id="UP001165083"/>
    </source>
</evidence>
<dbReference type="AlphaFoldDB" id="A0A9W6TEC9"/>
<feature type="region of interest" description="Disordered" evidence="1">
    <location>
        <begin position="341"/>
        <end position="370"/>
    </location>
</feature>
<comment type="caution">
    <text evidence="2">The sequence shown here is derived from an EMBL/GenBank/DDBJ whole genome shotgun (WGS) entry which is preliminary data.</text>
</comment>
<sequence>MGSVFHQSETIGPPLPFEHQGREPWGPGRRWASSSRAWTTRTSPSSWRMCVRLAAPRSAAPVADVSVLVAAGLQAGAAAHGEDVRAGQAATGQQPPRDVDAVDAATALSLSAALLPPQSVATSPAPPTLSEMLSAPTTASASTVVPQVTTVTTIEVMGDTGEEHSALTGVKDPMNALWTFEGHHLRELLAADKNPHNINNQALQQGMAHADQLGKSNGGVDPSPGVVQREVDADGYPILYGSCGRDKRYGRCSVCYFRGLRCNTAHYCACCQRPVCIRPRKYPGEEHHKICWNVLHMDKDMIQRVEKKKKRKLHAQTSVASGTPSGTVSAISRLKATDACTPGEGEVDHSDRQSDNLNQSAEELHRAPSIPTVVADVSGAVDL</sequence>